<sequence length="123" mass="13640">VWNLKGYFDTIPKELEEAALIDGASVSRTFFSVILPLSVPALAVTVLFSFMTGWTEFILAWTFLEAPSRFTLAMALRSMQGQFSTPWSEFAAMSILMTIPILILFFAFQRYIVSGLTVGGVKG</sequence>
<dbReference type="GO" id="GO:0005886">
    <property type="term" value="C:plasma membrane"/>
    <property type="evidence" value="ECO:0007669"/>
    <property type="project" value="UniProtKB-SubCell"/>
</dbReference>
<dbReference type="InterPro" id="IPR000515">
    <property type="entry name" value="MetI-like"/>
</dbReference>
<dbReference type="Gene3D" id="1.10.3720.10">
    <property type="entry name" value="MetI-like"/>
    <property type="match status" value="1"/>
</dbReference>
<evidence type="ECO:0000256" key="7">
    <source>
        <dbReference type="ARBA" id="ARBA00022989"/>
    </source>
</evidence>
<evidence type="ECO:0000256" key="3">
    <source>
        <dbReference type="ARBA" id="ARBA00022448"/>
    </source>
</evidence>
<evidence type="ECO:0000256" key="6">
    <source>
        <dbReference type="ARBA" id="ARBA00022692"/>
    </source>
</evidence>
<comment type="similarity">
    <text evidence="2">Belongs to the binding-protein-dependent transport system permease family. MalFG subfamily.</text>
</comment>
<comment type="caution">
    <text evidence="11">The sequence shown here is derived from an EMBL/GenBank/DDBJ whole genome shotgun (WGS) entry which is preliminary data.</text>
</comment>
<keyword evidence="6 9" id="KW-0812">Transmembrane</keyword>
<keyword evidence="7 9" id="KW-1133">Transmembrane helix</keyword>
<evidence type="ECO:0000313" key="11">
    <source>
        <dbReference type="EMBL" id="GAH12630.1"/>
    </source>
</evidence>
<gene>
    <name evidence="11" type="ORF">S01H4_52436</name>
</gene>
<feature type="non-terminal residue" evidence="11">
    <location>
        <position position="1"/>
    </location>
</feature>
<keyword evidence="8 9" id="KW-0472">Membrane</keyword>
<organism evidence="11">
    <name type="scientific">marine sediment metagenome</name>
    <dbReference type="NCBI Taxonomy" id="412755"/>
    <lineage>
        <taxon>unclassified sequences</taxon>
        <taxon>metagenomes</taxon>
        <taxon>ecological metagenomes</taxon>
    </lineage>
</organism>
<dbReference type="PANTHER" id="PTHR32243:SF50">
    <property type="entry name" value="MALTOSE_MALTODEXTRIN TRANSPORT SYSTEM PERMEASE PROTEIN MALG"/>
    <property type="match status" value="1"/>
</dbReference>
<feature type="transmembrane region" description="Helical" evidence="9">
    <location>
        <begin position="30"/>
        <end position="51"/>
    </location>
</feature>
<dbReference type="CDD" id="cd06261">
    <property type="entry name" value="TM_PBP2"/>
    <property type="match status" value="1"/>
</dbReference>
<dbReference type="EMBL" id="BART01029958">
    <property type="protein sequence ID" value="GAH12630.1"/>
    <property type="molecule type" value="Genomic_DNA"/>
</dbReference>
<keyword evidence="3" id="KW-0813">Transport</keyword>
<proteinExistence type="inferred from homology"/>
<evidence type="ECO:0000256" key="1">
    <source>
        <dbReference type="ARBA" id="ARBA00004651"/>
    </source>
</evidence>
<dbReference type="PANTHER" id="PTHR32243">
    <property type="entry name" value="MALTOSE TRANSPORT SYSTEM PERMEASE-RELATED"/>
    <property type="match status" value="1"/>
</dbReference>
<evidence type="ECO:0000256" key="8">
    <source>
        <dbReference type="ARBA" id="ARBA00023136"/>
    </source>
</evidence>
<protein>
    <recommendedName>
        <fullName evidence="10">ABC transmembrane type-1 domain-containing protein</fullName>
    </recommendedName>
</protein>
<evidence type="ECO:0000256" key="2">
    <source>
        <dbReference type="ARBA" id="ARBA00009047"/>
    </source>
</evidence>
<comment type="subcellular location">
    <subcellularLocation>
        <location evidence="1">Cell membrane</location>
        <topology evidence="1">Multi-pass membrane protein</topology>
    </subcellularLocation>
</comment>
<feature type="domain" description="ABC transmembrane type-1" evidence="10">
    <location>
        <begin position="1"/>
        <end position="108"/>
    </location>
</feature>
<evidence type="ECO:0000259" key="10">
    <source>
        <dbReference type="PROSITE" id="PS50928"/>
    </source>
</evidence>
<dbReference type="SUPFAM" id="SSF161098">
    <property type="entry name" value="MetI-like"/>
    <property type="match status" value="1"/>
</dbReference>
<dbReference type="GO" id="GO:0015423">
    <property type="term" value="F:ABC-type maltose transporter activity"/>
    <property type="evidence" value="ECO:0007669"/>
    <property type="project" value="TreeGrafter"/>
</dbReference>
<dbReference type="InterPro" id="IPR035906">
    <property type="entry name" value="MetI-like_sf"/>
</dbReference>
<dbReference type="InterPro" id="IPR050901">
    <property type="entry name" value="BP-dep_ABC_trans_perm"/>
</dbReference>
<keyword evidence="4" id="KW-1003">Cell membrane</keyword>
<dbReference type="Pfam" id="PF00528">
    <property type="entry name" value="BPD_transp_1"/>
    <property type="match status" value="1"/>
</dbReference>
<evidence type="ECO:0000256" key="4">
    <source>
        <dbReference type="ARBA" id="ARBA00022475"/>
    </source>
</evidence>
<feature type="transmembrane region" description="Helical" evidence="9">
    <location>
        <begin position="88"/>
        <end position="108"/>
    </location>
</feature>
<accession>X1DWR1</accession>
<evidence type="ECO:0000256" key="9">
    <source>
        <dbReference type="SAM" id="Phobius"/>
    </source>
</evidence>
<dbReference type="AlphaFoldDB" id="X1DWR1"/>
<reference evidence="11" key="1">
    <citation type="journal article" date="2014" name="Front. Microbiol.">
        <title>High frequency of phylogenetically diverse reductive dehalogenase-homologous genes in deep subseafloor sedimentary metagenomes.</title>
        <authorList>
            <person name="Kawai M."/>
            <person name="Futagami T."/>
            <person name="Toyoda A."/>
            <person name="Takaki Y."/>
            <person name="Nishi S."/>
            <person name="Hori S."/>
            <person name="Arai W."/>
            <person name="Tsubouchi T."/>
            <person name="Morono Y."/>
            <person name="Uchiyama I."/>
            <person name="Ito T."/>
            <person name="Fujiyama A."/>
            <person name="Inagaki F."/>
            <person name="Takami H."/>
        </authorList>
    </citation>
    <scope>NUCLEOTIDE SEQUENCE</scope>
    <source>
        <strain evidence="11">Expedition CK06-06</strain>
    </source>
</reference>
<dbReference type="PROSITE" id="PS50928">
    <property type="entry name" value="ABC_TM1"/>
    <property type="match status" value="1"/>
</dbReference>
<evidence type="ECO:0000256" key="5">
    <source>
        <dbReference type="ARBA" id="ARBA00022597"/>
    </source>
</evidence>
<dbReference type="GO" id="GO:0042956">
    <property type="term" value="P:maltodextrin transmembrane transport"/>
    <property type="evidence" value="ECO:0007669"/>
    <property type="project" value="TreeGrafter"/>
</dbReference>
<name>X1DWR1_9ZZZZ</name>
<keyword evidence="5" id="KW-0762">Sugar transport</keyword>